<name>A0A8E2EH74_9PEZI</name>
<organism evidence="4 5">
    <name type="scientific">Lepidopterella palustris CBS 459.81</name>
    <dbReference type="NCBI Taxonomy" id="1314670"/>
    <lineage>
        <taxon>Eukaryota</taxon>
        <taxon>Fungi</taxon>
        <taxon>Dikarya</taxon>
        <taxon>Ascomycota</taxon>
        <taxon>Pezizomycotina</taxon>
        <taxon>Dothideomycetes</taxon>
        <taxon>Pleosporomycetidae</taxon>
        <taxon>Mytilinidiales</taxon>
        <taxon>Argynnaceae</taxon>
        <taxon>Lepidopterella</taxon>
    </lineage>
</organism>
<dbReference type="AlphaFoldDB" id="A0A8E2EH74"/>
<protein>
    <recommendedName>
        <fullName evidence="3">Septin-type G domain-containing protein</fullName>
    </recommendedName>
</protein>
<keyword evidence="5" id="KW-1185">Reference proteome</keyword>
<reference evidence="4 5" key="1">
    <citation type="journal article" date="2016" name="Nat. Commun.">
        <title>Ectomycorrhizal ecology is imprinted in the genome of the dominant symbiotic fungus Cenococcum geophilum.</title>
        <authorList>
            <consortium name="DOE Joint Genome Institute"/>
            <person name="Peter M."/>
            <person name="Kohler A."/>
            <person name="Ohm R.A."/>
            <person name="Kuo A."/>
            <person name="Krutzmann J."/>
            <person name="Morin E."/>
            <person name="Arend M."/>
            <person name="Barry K.W."/>
            <person name="Binder M."/>
            <person name="Choi C."/>
            <person name="Clum A."/>
            <person name="Copeland A."/>
            <person name="Grisel N."/>
            <person name="Haridas S."/>
            <person name="Kipfer T."/>
            <person name="LaButti K."/>
            <person name="Lindquist E."/>
            <person name="Lipzen A."/>
            <person name="Maire R."/>
            <person name="Meier B."/>
            <person name="Mihaltcheva S."/>
            <person name="Molinier V."/>
            <person name="Murat C."/>
            <person name="Poggeler S."/>
            <person name="Quandt C.A."/>
            <person name="Sperisen C."/>
            <person name="Tritt A."/>
            <person name="Tisserant E."/>
            <person name="Crous P.W."/>
            <person name="Henrissat B."/>
            <person name="Nehls U."/>
            <person name="Egli S."/>
            <person name="Spatafora J.W."/>
            <person name="Grigoriev I.V."/>
            <person name="Martin F.M."/>
        </authorList>
    </citation>
    <scope>NUCLEOTIDE SEQUENCE [LARGE SCALE GENOMIC DNA]</scope>
    <source>
        <strain evidence="4 5">CBS 459.81</strain>
    </source>
</reference>
<feature type="region of interest" description="Disordered" evidence="2">
    <location>
        <begin position="228"/>
        <end position="247"/>
    </location>
</feature>
<feature type="compositionally biased region" description="Polar residues" evidence="2">
    <location>
        <begin position="34"/>
        <end position="47"/>
    </location>
</feature>
<evidence type="ECO:0000256" key="2">
    <source>
        <dbReference type="SAM" id="MobiDB-lite"/>
    </source>
</evidence>
<dbReference type="SUPFAM" id="SSF52540">
    <property type="entry name" value="P-loop containing nucleoside triphosphate hydrolases"/>
    <property type="match status" value="1"/>
</dbReference>
<dbReference type="InterPro" id="IPR027417">
    <property type="entry name" value="P-loop_NTPase"/>
</dbReference>
<keyword evidence="1" id="KW-0547">Nucleotide-binding</keyword>
<feature type="compositionally biased region" description="Polar residues" evidence="2">
    <location>
        <begin position="1"/>
        <end position="17"/>
    </location>
</feature>
<dbReference type="GO" id="GO:0005525">
    <property type="term" value="F:GTP binding"/>
    <property type="evidence" value="ECO:0007669"/>
    <property type="project" value="UniProtKB-KW"/>
</dbReference>
<feature type="domain" description="Septin-type G" evidence="3">
    <location>
        <begin position="197"/>
        <end position="574"/>
    </location>
</feature>
<feature type="region of interest" description="Disordered" evidence="2">
    <location>
        <begin position="575"/>
        <end position="622"/>
    </location>
</feature>
<comment type="similarity">
    <text evidence="1">Belongs to the TRAFAC class TrmE-Era-EngA-EngB-Septin-like GTPase superfamily. Septin GTPase family.</text>
</comment>
<feature type="compositionally biased region" description="Low complexity" evidence="2">
    <location>
        <begin position="451"/>
        <end position="471"/>
    </location>
</feature>
<dbReference type="PANTHER" id="PTHR18884">
    <property type="entry name" value="SEPTIN"/>
    <property type="match status" value="1"/>
</dbReference>
<accession>A0A8E2EH74</accession>
<dbReference type="Proteomes" id="UP000250266">
    <property type="component" value="Unassembled WGS sequence"/>
</dbReference>
<dbReference type="PROSITE" id="PS51719">
    <property type="entry name" value="G_SEPTIN"/>
    <property type="match status" value="1"/>
</dbReference>
<evidence type="ECO:0000256" key="1">
    <source>
        <dbReference type="RuleBase" id="RU004560"/>
    </source>
</evidence>
<feature type="region of interest" description="Disordered" evidence="2">
    <location>
        <begin position="1"/>
        <end position="117"/>
    </location>
</feature>
<dbReference type="InterPro" id="IPR030379">
    <property type="entry name" value="G_SEPTIN_dom"/>
</dbReference>
<dbReference type="Gene3D" id="3.40.50.300">
    <property type="entry name" value="P-loop containing nucleotide triphosphate hydrolases"/>
    <property type="match status" value="1"/>
</dbReference>
<gene>
    <name evidence="4" type="ORF">K432DRAFT_290251</name>
</gene>
<feature type="region of interest" description="Disordered" evidence="2">
    <location>
        <begin position="447"/>
        <end position="495"/>
    </location>
</feature>
<dbReference type="EMBL" id="KV744852">
    <property type="protein sequence ID" value="OCK83783.1"/>
    <property type="molecule type" value="Genomic_DNA"/>
</dbReference>
<evidence type="ECO:0000313" key="5">
    <source>
        <dbReference type="Proteomes" id="UP000250266"/>
    </source>
</evidence>
<keyword evidence="1" id="KW-0342">GTP-binding</keyword>
<feature type="compositionally biased region" description="Polar residues" evidence="2">
    <location>
        <begin position="586"/>
        <end position="602"/>
    </location>
</feature>
<proteinExistence type="inferred from homology"/>
<evidence type="ECO:0000259" key="3">
    <source>
        <dbReference type="PROSITE" id="PS51719"/>
    </source>
</evidence>
<evidence type="ECO:0000313" key="4">
    <source>
        <dbReference type="EMBL" id="OCK83783.1"/>
    </source>
</evidence>
<sequence>MASTTTPPRQVKTTLVKNASPEDTALPQIKAPNGESQQPQQRRSSFNFLRRQRSSESRPHGSRSTSSSKMSKKQKALAQEELLRQQREAAMLPKQPPRLPSHSPLPQINTFGGEDARPDSLAIVSNKVGNFSRPSVEYKMAPGGRVPIPPIPGSSPPDGDYDPYARTESMTHRGRYSYASSAISTLNSPRRVRRRKDPTPFNILVVGTKSSGKTSFINFLRTSLALPSKKRGHTPSPPTTAVHPDSPFTSEYLETEVDHERIGVTLWDSQGLEKNIVDLQLREMASFLESKFEETFTEEQKVVRAPGVRDTHIHCVFLVLDPARLDANVTESRKHPNTLSKFSSNRVIGGLDEDLDLQVLRTLQGKTTVIPVISKADTITTAHMAHLKKIVWDSLKQAKLDPLEALNLSESDVEDDDRFDERDEDAYIHSSSDTEDKSSDILNKLIDRSSSDAGRSTTSSTSASSAPQTSPSSPPDAVKRPNDGHRRRVSAMSASLEKDNSELPYLPLSIISPDIYEPGVIGRKFPWGFADPYNVEHCDFVRLRESVFSEWRSELREASRERWYEGWRTSRLKRRGPVPKRAGTSDGLTSKGLTPANRNNGRAVSAGSPDTGRNGYRGVATY</sequence>
<dbReference type="Pfam" id="PF00735">
    <property type="entry name" value="Septin"/>
    <property type="match status" value="3"/>
</dbReference>
<dbReference type="OrthoDB" id="5337438at2759"/>